<dbReference type="EMBL" id="JAPWDS010000006">
    <property type="protein sequence ID" value="KAJ5494843.1"/>
    <property type="molecule type" value="Genomic_DNA"/>
</dbReference>
<gene>
    <name evidence="1" type="ORF">N7463_010930</name>
</gene>
<accession>A0A9X0C1Q7</accession>
<sequence>MRVEILPYSGLAAEAQYEYTGICCVNLQGKSFNIQFDTILAVINPSKYNNGNNAANTFITLWDYDYDFSALDEDDKLADYPRDWGLFYSVPQNAYYGNMTHSYFNFTLEKTSRAPYNLSSEISEYGKLDEFDGDKTFDFNMTTCNSTKDIAWSSNLISNY</sequence>
<keyword evidence="2" id="KW-1185">Reference proteome</keyword>
<comment type="caution">
    <text evidence="1">The sequence shown here is derived from an EMBL/GenBank/DDBJ whole genome shotgun (WGS) entry which is preliminary data.</text>
</comment>
<reference evidence="1" key="1">
    <citation type="submission" date="2022-12" db="EMBL/GenBank/DDBJ databases">
        <authorList>
            <person name="Petersen C."/>
        </authorList>
    </citation>
    <scope>NUCLEOTIDE SEQUENCE</scope>
    <source>
        <strain evidence="1">IBT 29495</strain>
    </source>
</reference>
<evidence type="ECO:0000313" key="1">
    <source>
        <dbReference type="EMBL" id="KAJ5494843.1"/>
    </source>
</evidence>
<protein>
    <submittedName>
        <fullName evidence="1">Uncharacterized protein</fullName>
    </submittedName>
</protein>
<name>A0A9X0C1Q7_9EURO</name>
<proteinExistence type="predicted"/>
<evidence type="ECO:0000313" key="2">
    <source>
        <dbReference type="Proteomes" id="UP001149954"/>
    </source>
</evidence>
<dbReference type="AlphaFoldDB" id="A0A9X0C1Q7"/>
<dbReference type="OrthoDB" id="5054768at2759"/>
<organism evidence="1 2">
    <name type="scientific">Penicillium fimorum</name>
    <dbReference type="NCBI Taxonomy" id="1882269"/>
    <lineage>
        <taxon>Eukaryota</taxon>
        <taxon>Fungi</taxon>
        <taxon>Dikarya</taxon>
        <taxon>Ascomycota</taxon>
        <taxon>Pezizomycotina</taxon>
        <taxon>Eurotiomycetes</taxon>
        <taxon>Eurotiomycetidae</taxon>
        <taxon>Eurotiales</taxon>
        <taxon>Aspergillaceae</taxon>
        <taxon>Penicillium</taxon>
    </lineage>
</organism>
<dbReference type="Proteomes" id="UP001149954">
    <property type="component" value="Unassembled WGS sequence"/>
</dbReference>
<reference evidence="1" key="2">
    <citation type="journal article" date="2023" name="IMA Fungus">
        <title>Comparative genomic study of the Penicillium genus elucidates a diverse pangenome and 15 lateral gene transfer events.</title>
        <authorList>
            <person name="Petersen C."/>
            <person name="Sorensen T."/>
            <person name="Nielsen M.R."/>
            <person name="Sondergaard T.E."/>
            <person name="Sorensen J.L."/>
            <person name="Fitzpatrick D.A."/>
            <person name="Frisvad J.C."/>
            <person name="Nielsen K.L."/>
        </authorList>
    </citation>
    <scope>NUCLEOTIDE SEQUENCE</scope>
    <source>
        <strain evidence="1">IBT 29495</strain>
    </source>
</reference>